<accession>A0A7R9ZLE1</accession>
<sequence length="96" mass="10405">MPTVVPFSCLCHHRLLLYVLIAWMVVVAICWFALCHLSASLRSSEAELESWGNSSSDASFGDAMIGRGGTFVGGVPKSDPYPQGHRMGLWGMETSS</sequence>
<protein>
    <submittedName>
        <fullName evidence="3">Uncharacterized protein</fullName>
    </submittedName>
</protein>
<dbReference type="EMBL" id="HBEF01009276">
    <property type="protein sequence ID" value="CAD8333719.1"/>
    <property type="molecule type" value="Transcribed_RNA"/>
</dbReference>
<evidence type="ECO:0000256" key="1">
    <source>
        <dbReference type="SAM" id="MobiDB-lite"/>
    </source>
</evidence>
<feature type="transmembrane region" description="Helical" evidence="2">
    <location>
        <begin position="15"/>
        <end position="34"/>
    </location>
</feature>
<gene>
    <name evidence="3" type="ORF">CAUS1442_LOCUS5824</name>
</gene>
<dbReference type="AlphaFoldDB" id="A0A7R9ZLE1"/>
<feature type="region of interest" description="Disordered" evidence="1">
    <location>
        <begin position="73"/>
        <end position="96"/>
    </location>
</feature>
<organism evidence="3">
    <name type="scientific">Craspedostauros australis</name>
    <dbReference type="NCBI Taxonomy" id="1486917"/>
    <lineage>
        <taxon>Eukaryota</taxon>
        <taxon>Sar</taxon>
        <taxon>Stramenopiles</taxon>
        <taxon>Ochrophyta</taxon>
        <taxon>Bacillariophyta</taxon>
        <taxon>Bacillariophyceae</taxon>
        <taxon>Bacillariophycidae</taxon>
        <taxon>Naviculales</taxon>
        <taxon>Naviculaceae</taxon>
        <taxon>Craspedostauros</taxon>
    </lineage>
</organism>
<keyword evidence="2" id="KW-1133">Transmembrane helix</keyword>
<keyword evidence="2" id="KW-0472">Membrane</keyword>
<evidence type="ECO:0000256" key="2">
    <source>
        <dbReference type="SAM" id="Phobius"/>
    </source>
</evidence>
<keyword evidence="2" id="KW-0812">Transmembrane</keyword>
<proteinExistence type="predicted"/>
<reference evidence="3" key="1">
    <citation type="submission" date="2021-01" db="EMBL/GenBank/DDBJ databases">
        <authorList>
            <person name="Corre E."/>
            <person name="Pelletier E."/>
            <person name="Niang G."/>
            <person name="Scheremetjew M."/>
            <person name="Finn R."/>
            <person name="Kale V."/>
            <person name="Holt S."/>
            <person name="Cochrane G."/>
            <person name="Meng A."/>
            <person name="Brown T."/>
            <person name="Cohen L."/>
        </authorList>
    </citation>
    <scope>NUCLEOTIDE SEQUENCE</scope>
    <source>
        <strain evidence="3">CCMP3328</strain>
    </source>
</reference>
<evidence type="ECO:0000313" key="3">
    <source>
        <dbReference type="EMBL" id="CAD8333719.1"/>
    </source>
</evidence>
<name>A0A7R9ZLE1_9STRA</name>